<feature type="domain" description="SRP54-type proteins GTP-binding" evidence="10">
    <location>
        <begin position="263"/>
        <end position="276"/>
    </location>
</feature>
<evidence type="ECO:0000313" key="12">
    <source>
        <dbReference type="Proteomes" id="UP000183815"/>
    </source>
</evidence>
<evidence type="ECO:0000256" key="2">
    <source>
        <dbReference type="ARBA" id="ARBA00022490"/>
    </source>
</evidence>
<evidence type="ECO:0000256" key="4">
    <source>
        <dbReference type="ARBA" id="ARBA00022801"/>
    </source>
</evidence>
<name>A0A1J5TBK2_9ARCH</name>
<gene>
    <name evidence="9" type="primary">srp54</name>
    <name evidence="11" type="ORF">BEU04_03745</name>
</gene>
<dbReference type="Proteomes" id="UP000183815">
    <property type="component" value="Unassembled WGS sequence"/>
</dbReference>
<reference evidence="11 12" key="1">
    <citation type="submission" date="2016-08" db="EMBL/GenBank/DDBJ databases">
        <title>New Insights into Marine Group III Euryarchaeota, from dark to light.</title>
        <authorList>
            <person name="Haro-Moreno J.M."/>
            <person name="Rodriguez-Valera F."/>
            <person name="Lopez-Garcia P."/>
            <person name="Moreira D."/>
            <person name="Martin-Cuadrado A.B."/>
        </authorList>
    </citation>
    <scope>NUCLEOTIDE SEQUENCE [LARGE SCALE GENOMIC DNA]</scope>
    <source>
        <strain evidence="11">CG-Bathy1</strain>
    </source>
</reference>
<dbReference type="GO" id="GO:0003924">
    <property type="term" value="F:GTPase activity"/>
    <property type="evidence" value="ECO:0007669"/>
    <property type="project" value="UniProtKB-UniRule"/>
</dbReference>
<comment type="catalytic activity">
    <reaction evidence="9">
        <text>GTP + H2O = GDP + phosphate + H(+)</text>
        <dbReference type="Rhea" id="RHEA:19669"/>
        <dbReference type="ChEBI" id="CHEBI:15377"/>
        <dbReference type="ChEBI" id="CHEBI:15378"/>
        <dbReference type="ChEBI" id="CHEBI:37565"/>
        <dbReference type="ChEBI" id="CHEBI:43474"/>
        <dbReference type="ChEBI" id="CHEBI:58189"/>
        <dbReference type="EC" id="3.6.5.4"/>
    </reaction>
</comment>
<evidence type="ECO:0000256" key="5">
    <source>
        <dbReference type="ARBA" id="ARBA00022884"/>
    </source>
</evidence>
<dbReference type="AlphaFoldDB" id="A0A1J5TBK2"/>
<keyword evidence="8 9" id="KW-0687">Ribonucleoprotein</keyword>
<dbReference type="PANTHER" id="PTHR11564:SF5">
    <property type="entry name" value="SIGNAL RECOGNITION PARTICLE SUBUNIT SRP54"/>
    <property type="match status" value="1"/>
</dbReference>
<dbReference type="SMART" id="SM00963">
    <property type="entry name" value="SRP54_N"/>
    <property type="match status" value="1"/>
</dbReference>
<dbReference type="EC" id="3.6.5.4" evidence="9"/>
<comment type="subunit">
    <text evidence="9">Part of the signal recognition particle protein translocation system, which is composed of SRP and FtsY. Archaeal SRP consists of a 7S RNA molecule of 300 nucleotides and two protein subunits: SRP54 and SRP19.</text>
</comment>
<comment type="function">
    <text evidence="9">Involved in targeting and insertion of nascent membrane proteins into the cytoplasmic membrane. Binds to the hydrophobic signal sequence of the ribosome-nascent chain (RNC) as it emerges from the ribosomes. The SRP-RNC complex is then targeted to the cytoplasmic membrane where it interacts with the SRP receptor FtsY.</text>
</comment>
<dbReference type="Pfam" id="PF02881">
    <property type="entry name" value="SRP54_N"/>
    <property type="match status" value="1"/>
</dbReference>
<dbReference type="InterPro" id="IPR027417">
    <property type="entry name" value="P-loop_NTPase"/>
</dbReference>
<evidence type="ECO:0000256" key="3">
    <source>
        <dbReference type="ARBA" id="ARBA00022741"/>
    </source>
</evidence>
<dbReference type="InterPro" id="IPR004125">
    <property type="entry name" value="Signal_recog_particle_SRP54_M"/>
</dbReference>
<dbReference type="Gene3D" id="1.20.120.140">
    <property type="entry name" value="Signal recognition particle SRP54, nucleotide-binding domain"/>
    <property type="match status" value="1"/>
</dbReference>
<dbReference type="Gene3D" id="1.10.260.30">
    <property type="entry name" value="Signal recognition particle, SRP54 subunit, M-domain"/>
    <property type="match status" value="1"/>
</dbReference>
<keyword evidence="2 9" id="KW-0963">Cytoplasm</keyword>
<evidence type="ECO:0000256" key="8">
    <source>
        <dbReference type="ARBA" id="ARBA00023274"/>
    </source>
</evidence>
<dbReference type="PROSITE" id="PS00300">
    <property type="entry name" value="SRP54"/>
    <property type="match status" value="1"/>
</dbReference>
<feature type="binding site" evidence="9">
    <location>
        <begin position="242"/>
        <end position="245"/>
    </location>
    <ligand>
        <name>GTP</name>
        <dbReference type="ChEBI" id="CHEBI:37565"/>
    </ligand>
</feature>
<comment type="similarity">
    <text evidence="1 9">Belongs to the GTP-binding SRP family. SRP54 subfamily.</text>
</comment>
<evidence type="ECO:0000256" key="7">
    <source>
        <dbReference type="ARBA" id="ARBA00023135"/>
    </source>
</evidence>
<dbReference type="InterPro" id="IPR036225">
    <property type="entry name" value="SRP/SRP_N"/>
</dbReference>
<dbReference type="SUPFAM" id="SSF47364">
    <property type="entry name" value="Domain of the SRP/SRP receptor G-proteins"/>
    <property type="match status" value="1"/>
</dbReference>
<keyword evidence="6 9" id="KW-0342">GTP-binding</keyword>
<keyword evidence="4 9" id="KW-0378">Hydrolase</keyword>
<evidence type="ECO:0000259" key="10">
    <source>
        <dbReference type="PROSITE" id="PS00300"/>
    </source>
</evidence>
<comment type="subcellular location">
    <subcellularLocation>
        <location evidence="9">Cytoplasm</location>
    </subcellularLocation>
    <text evidence="9">The SRP-RNC complex is targeted to the cytoplasmic membrane.</text>
</comment>
<dbReference type="Gene3D" id="3.40.50.300">
    <property type="entry name" value="P-loop containing nucleotide triphosphate hydrolases"/>
    <property type="match status" value="1"/>
</dbReference>
<dbReference type="EMBL" id="MIYU01000022">
    <property type="protein sequence ID" value="OIR13685.1"/>
    <property type="molecule type" value="Genomic_DNA"/>
</dbReference>
<proteinExistence type="inferred from homology"/>
<organism evidence="11 12">
    <name type="scientific">Marine Group III euryarchaeote CG-Bathy1</name>
    <dbReference type="NCBI Taxonomy" id="1889001"/>
    <lineage>
        <taxon>Archaea</taxon>
        <taxon>Methanobacteriati</taxon>
        <taxon>Thermoplasmatota</taxon>
        <taxon>Thermoplasmata</taxon>
        <taxon>Candidatus Thermoprofundales</taxon>
    </lineage>
</organism>
<accession>A0A1J5TBK2</accession>
<keyword evidence="3 9" id="KW-0547">Nucleotide-binding</keyword>
<evidence type="ECO:0000313" key="11">
    <source>
        <dbReference type="EMBL" id="OIR13685.1"/>
    </source>
</evidence>
<sequence length="445" mass="48894">MVLEGLGEALRNSLRKIAGASHISPKLIKELVKDIQRALLQADVNVKLALELSKEIERRSLEEKPPAGMTGREHVVRIVHQELVKSLGTPRALNLKSQRIMLVGLYGQGKTTTCGKLAKYFQRKGMSVGLIAADVHRPAAYEQLSQLGENLNVPVYGEKDSKDAPELVKKGMEELAEREILIIDTAGRHSLDDDLITEMKGLSKVVKPDETMLVLDAAVGQQAGPQASAFHEAVGVTGVILTKLDGTAKGGGAISAVAVTDAPIMLVGTGEGPNDLEVLDADRFIGRLLGMGDLQSLLERAEEVIESDKAEDTAKRMMSGKFNLIDLKEQMEAITKMGPLGKVMEMIPGMSSMTKGTNIEETQKKLETYKVMMNSMTNYELENPKEIKKSRIERISKGSGVEPLEIKSLLKYYNQMKKMMGSMSGNRRMQQKLMRQFESGDMKLQ</sequence>
<feature type="binding site" evidence="9">
    <location>
        <begin position="184"/>
        <end position="188"/>
    </location>
    <ligand>
        <name>GTP</name>
        <dbReference type="ChEBI" id="CHEBI:37565"/>
    </ligand>
</feature>
<dbReference type="GO" id="GO:0008312">
    <property type="term" value="F:7S RNA binding"/>
    <property type="evidence" value="ECO:0007669"/>
    <property type="project" value="UniProtKB-UniRule"/>
</dbReference>
<dbReference type="Pfam" id="PF00448">
    <property type="entry name" value="SRP54"/>
    <property type="match status" value="1"/>
</dbReference>
<dbReference type="InterPro" id="IPR003593">
    <property type="entry name" value="AAA+_ATPase"/>
</dbReference>
<dbReference type="InterPro" id="IPR013822">
    <property type="entry name" value="Signal_recog_particl_SRP54_hlx"/>
</dbReference>
<dbReference type="InterPro" id="IPR000897">
    <property type="entry name" value="SRP54_GTPase_dom"/>
</dbReference>
<dbReference type="SMART" id="SM00382">
    <property type="entry name" value="AAA"/>
    <property type="match status" value="1"/>
</dbReference>
<dbReference type="GO" id="GO:0005525">
    <property type="term" value="F:GTP binding"/>
    <property type="evidence" value="ECO:0007669"/>
    <property type="project" value="UniProtKB-UniRule"/>
</dbReference>
<evidence type="ECO:0000256" key="9">
    <source>
        <dbReference type="HAMAP-Rule" id="MF_00306"/>
    </source>
</evidence>
<dbReference type="HAMAP" id="MF_00306">
    <property type="entry name" value="SRP54"/>
    <property type="match status" value="1"/>
</dbReference>
<comment type="domain">
    <text evidence="9">Composed of three domains: the N-terminal N domain, which is responsible for interactions with the ribosome, the central G domain, which binds GTP, and the C-terminal M domain, which binds the RNA and the signal sequence of the RNC.</text>
</comment>
<dbReference type="CDD" id="cd17875">
    <property type="entry name" value="SRP54_G"/>
    <property type="match status" value="1"/>
</dbReference>
<dbReference type="GO" id="GO:0006614">
    <property type="term" value="P:SRP-dependent cotranslational protein targeting to membrane"/>
    <property type="evidence" value="ECO:0007669"/>
    <property type="project" value="InterPro"/>
</dbReference>
<dbReference type="PANTHER" id="PTHR11564">
    <property type="entry name" value="SIGNAL RECOGNITION PARTICLE 54K PROTEIN SRP54"/>
    <property type="match status" value="1"/>
</dbReference>
<evidence type="ECO:0000256" key="1">
    <source>
        <dbReference type="ARBA" id="ARBA00005450"/>
    </source>
</evidence>
<dbReference type="GO" id="GO:0048500">
    <property type="term" value="C:signal recognition particle"/>
    <property type="evidence" value="ECO:0007669"/>
    <property type="project" value="UniProtKB-UniRule"/>
</dbReference>
<comment type="caution">
    <text evidence="11">The sequence shown here is derived from an EMBL/GenBank/DDBJ whole genome shotgun (WGS) entry which is preliminary data.</text>
</comment>
<dbReference type="InterPro" id="IPR022941">
    <property type="entry name" value="SRP54"/>
</dbReference>
<keyword evidence="5 9" id="KW-0694">RNA-binding</keyword>
<dbReference type="SUPFAM" id="SSF52540">
    <property type="entry name" value="P-loop containing nucleoside triphosphate hydrolases"/>
    <property type="match status" value="1"/>
</dbReference>
<feature type="binding site" evidence="9">
    <location>
        <begin position="104"/>
        <end position="111"/>
    </location>
    <ligand>
        <name>GTP</name>
        <dbReference type="ChEBI" id="CHEBI:37565"/>
    </ligand>
</feature>
<dbReference type="SUPFAM" id="SSF47446">
    <property type="entry name" value="Signal peptide-binding domain"/>
    <property type="match status" value="1"/>
</dbReference>
<dbReference type="InterPro" id="IPR042101">
    <property type="entry name" value="SRP54_N_sf"/>
</dbReference>
<dbReference type="SMART" id="SM00962">
    <property type="entry name" value="SRP54"/>
    <property type="match status" value="1"/>
</dbReference>
<evidence type="ECO:0000256" key="6">
    <source>
        <dbReference type="ARBA" id="ARBA00023134"/>
    </source>
</evidence>
<keyword evidence="7 9" id="KW-0733">Signal recognition particle</keyword>
<dbReference type="InterPro" id="IPR036891">
    <property type="entry name" value="Signal_recog_part_SRP54_M_sf"/>
</dbReference>
<dbReference type="Pfam" id="PF02978">
    <property type="entry name" value="SRP_SPB"/>
    <property type="match status" value="1"/>
</dbReference>
<protein>
    <recommendedName>
        <fullName evidence="9">Signal recognition particle 54 kDa protein</fullName>
        <shortName evidence="9">SRP54</shortName>
        <ecNumber evidence="9">3.6.5.4</ecNumber>
    </recommendedName>
</protein>